<dbReference type="Gene3D" id="3.40.50.2300">
    <property type="match status" value="1"/>
</dbReference>
<sequence length="647" mass="69553">MAENNGAVPPGCKLPAGGFLGRLHVLVVDDDAAYLEELKLMLLLSGYAVTGKTTGEEALQELKQNPKDYFDIVMTDVHMAGMDGFDLLHRINGRLPVIMFSEGEDVVMVMRTVMDGACDYMVKPMTSETIKFIWKHVLCWRLSALPTHASSLPSDRLAVALAAVAPPPLLTGSTQGDGQEVVLTAAPPPSSPASAKNNRRGHDIQEVASAALPPAPTQAGNKDGDIQEEALTRSPALMPSGNRRSDIQEVAATWSNRADGQEATAAMTKAPSKKRGASEVSDRGSNNFEVMTGRKKVRSRFTWTTVSHTSFVKAYNQLKDQEGPKRIKQLMELDGIFVTKTQVSSHLQKYRSWLENERKKEEATGSSPYNPLSYTNCLDRGYSTWKQSPIITEGQLAGTFSGRPIHSMAISNTQSNYVGVGAKEIENFISSHQRSLGTTAIGQESTIRQASLHSEVTLVSRDVHANGSSQARGSAMSNGTSGPRGVLVTDENVLQVVSASLPSNMGQPMQPSQSFCTNDLAANFSIIRDQNPATSHPTNSSAIVNQNSMTQEMSVSQTVELGYGNNVMLDWPEFGGLDDQLDNDMLMNSFFDGDLLQQGVVTAIDGTQEMLAFDSTVDLGSVPPGGLNNGIASQENTNGKNGAPSGP</sequence>
<dbReference type="PANTHER" id="PTHR43874:SF84">
    <property type="entry name" value="TWO-COMPONENT RESPONSE REGULATOR ORR27"/>
    <property type="match status" value="1"/>
</dbReference>
<keyword evidence="3" id="KW-0238">DNA-binding</keyword>
<dbReference type="Proteomes" id="UP000026962">
    <property type="component" value="Chromosome 5"/>
</dbReference>
<dbReference type="Pfam" id="PF00072">
    <property type="entry name" value="Response_reg"/>
    <property type="match status" value="1"/>
</dbReference>
<evidence type="ECO:0000256" key="6">
    <source>
        <dbReference type="PROSITE-ProRule" id="PRU00169"/>
    </source>
</evidence>
<keyword evidence="5" id="KW-0539">Nucleus</keyword>
<dbReference type="NCBIfam" id="TIGR01557">
    <property type="entry name" value="myb_SHAQKYF"/>
    <property type="match status" value="1"/>
</dbReference>
<evidence type="ECO:0000259" key="8">
    <source>
        <dbReference type="PROSITE" id="PS50110"/>
    </source>
</evidence>
<dbReference type="CDD" id="cd17584">
    <property type="entry name" value="REC_typeB_ARR-like"/>
    <property type="match status" value="1"/>
</dbReference>
<evidence type="ECO:0000313" key="9">
    <source>
        <dbReference type="EnsemblPlants" id="OPUNC05G13550.1"/>
    </source>
</evidence>
<proteinExistence type="predicted"/>
<keyword evidence="6" id="KW-0597">Phosphoprotein</keyword>
<dbReference type="SMART" id="SM00448">
    <property type="entry name" value="REC"/>
    <property type="match status" value="1"/>
</dbReference>
<dbReference type="SUPFAM" id="SSF52172">
    <property type="entry name" value="CheY-like"/>
    <property type="match status" value="1"/>
</dbReference>
<dbReference type="GO" id="GO:0009736">
    <property type="term" value="P:cytokinin-activated signaling pathway"/>
    <property type="evidence" value="ECO:0007669"/>
    <property type="project" value="InterPro"/>
</dbReference>
<evidence type="ECO:0000256" key="4">
    <source>
        <dbReference type="ARBA" id="ARBA00023163"/>
    </source>
</evidence>
<dbReference type="InterPro" id="IPR001789">
    <property type="entry name" value="Sig_transdc_resp-reg_receiver"/>
</dbReference>
<dbReference type="Gramene" id="OPUNC05G13550.1">
    <property type="protein sequence ID" value="OPUNC05G13550.1"/>
    <property type="gene ID" value="OPUNC05G13550"/>
</dbReference>
<dbReference type="PROSITE" id="PS50110">
    <property type="entry name" value="RESPONSE_REGULATORY"/>
    <property type="match status" value="1"/>
</dbReference>
<dbReference type="EnsemblPlants" id="OPUNC05G13550.1">
    <property type="protein sequence ID" value="OPUNC05G13550.1"/>
    <property type="gene ID" value="OPUNC05G13550"/>
</dbReference>
<feature type="region of interest" description="Disordered" evidence="7">
    <location>
        <begin position="257"/>
        <end position="285"/>
    </location>
</feature>
<dbReference type="SUPFAM" id="SSF46689">
    <property type="entry name" value="Homeodomain-like"/>
    <property type="match status" value="1"/>
</dbReference>
<keyword evidence="10" id="KW-1185">Reference proteome</keyword>
<dbReference type="AlphaFoldDB" id="A0A0E0L269"/>
<dbReference type="GO" id="GO:0000160">
    <property type="term" value="P:phosphorelay signal transduction system"/>
    <property type="evidence" value="ECO:0007669"/>
    <property type="project" value="UniProtKB-KW"/>
</dbReference>
<dbReference type="InterPro" id="IPR011006">
    <property type="entry name" value="CheY-like_superfamily"/>
</dbReference>
<dbReference type="GO" id="GO:0003677">
    <property type="term" value="F:DNA binding"/>
    <property type="evidence" value="ECO:0007669"/>
    <property type="project" value="UniProtKB-KW"/>
</dbReference>
<protein>
    <recommendedName>
        <fullName evidence="8">Response regulatory domain-containing protein</fullName>
    </recommendedName>
</protein>
<evidence type="ECO:0000256" key="2">
    <source>
        <dbReference type="ARBA" id="ARBA00023015"/>
    </source>
</evidence>
<dbReference type="PANTHER" id="PTHR43874">
    <property type="entry name" value="TWO-COMPONENT RESPONSE REGULATOR"/>
    <property type="match status" value="1"/>
</dbReference>
<organism evidence="9">
    <name type="scientific">Oryza punctata</name>
    <name type="common">Red rice</name>
    <dbReference type="NCBI Taxonomy" id="4537"/>
    <lineage>
        <taxon>Eukaryota</taxon>
        <taxon>Viridiplantae</taxon>
        <taxon>Streptophyta</taxon>
        <taxon>Embryophyta</taxon>
        <taxon>Tracheophyta</taxon>
        <taxon>Spermatophyta</taxon>
        <taxon>Magnoliopsida</taxon>
        <taxon>Liliopsida</taxon>
        <taxon>Poales</taxon>
        <taxon>Poaceae</taxon>
        <taxon>BOP clade</taxon>
        <taxon>Oryzoideae</taxon>
        <taxon>Oryzeae</taxon>
        <taxon>Oryzinae</taxon>
        <taxon>Oryza</taxon>
    </lineage>
</organism>
<evidence type="ECO:0000256" key="1">
    <source>
        <dbReference type="ARBA" id="ARBA00023012"/>
    </source>
</evidence>
<accession>A0A0E0L269</accession>
<dbReference type="InterPro" id="IPR009057">
    <property type="entry name" value="Homeodomain-like_sf"/>
</dbReference>
<dbReference type="InterPro" id="IPR045279">
    <property type="entry name" value="ARR-like"/>
</dbReference>
<feature type="modified residue" description="4-aspartylphosphate" evidence="6">
    <location>
        <position position="76"/>
    </location>
</feature>
<feature type="domain" description="Response regulatory" evidence="8">
    <location>
        <begin position="24"/>
        <end position="138"/>
    </location>
</feature>
<keyword evidence="1" id="KW-0902">Two-component regulatory system</keyword>
<reference evidence="9" key="2">
    <citation type="submission" date="2018-05" db="EMBL/GenBank/DDBJ databases">
        <title>OpunRS2 (Oryza punctata Reference Sequence Version 2).</title>
        <authorList>
            <person name="Zhang J."/>
            <person name="Kudrna D."/>
            <person name="Lee S."/>
            <person name="Talag J."/>
            <person name="Welchert J."/>
            <person name="Wing R.A."/>
        </authorList>
    </citation>
    <scope>NUCLEOTIDE SEQUENCE [LARGE SCALE GENOMIC DNA]</scope>
</reference>
<evidence type="ECO:0000313" key="10">
    <source>
        <dbReference type="Proteomes" id="UP000026962"/>
    </source>
</evidence>
<keyword evidence="4" id="KW-0804">Transcription</keyword>
<dbReference type="OMA" id="DRGYSTW"/>
<reference evidence="9" key="1">
    <citation type="submission" date="2015-04" db="UniProtKB">
        <authorList>
            <consortium name="EnsemblPlants"/>
        </authorList>
    </citation>
    <scope>IDENTIFICATION</scope>
</reference>
<dbReference type="eggNOG" id="KOG1601">
    <property type="taxonomic scope" value="Eukaryota"/>
</dbReference>
<name>A0A0E0L269_ORYPU</name>
<evidence type="ECO:0000256" key="5">
    <source>
        <dbReference type="ARBA" id="ARBA00023242"/>
    </source>
</evidence>
<keyword evidence="2" id="KW-0805">Transcription regulation</keyword>
<evidence type="ECO:0000256" key="7">
    <source>
        <dbReference type="SAM" id="MobiDB-lite"/>
    </source>
</evidence>
<dbReference type="Gene3D" id="1.10.10.60">
    <property type="entry name" value="Homeodomain-like"/>
    <property type="match status" value="1"/>
</dbReference>
<feature type="compositionally biased region" description="Polar residues" evidence="7">
    <location>
        <begin position="630"/>
        <end position="640"/>
    </location>
</feature>
<evidence type="ECO:0000256" key="3">
    <source>
        <dbReference type="ARBA" id="ARBA00023125"/>
    </source>
</evidence>
<dbReference type="STRING" id="4537.A0A0E0L269"/>
<dbReference type="HOGENOM" id="CLU_030138_0_0_1"/>
<dbReference type="InterPro" id="IPR006447">
    <property type="entry name" value="Myb_dom_plants"/>
</dbReference>
<feature type="region of interest" description="Disordered" evidence="7">
    <location>
        <begin position="624"/>
        <end position="647"/>
    </location>
</feature>